<feature type="transmembrane region" description="Helical" evidence="1">
    <location>
        <begin position="90"/>
        <end position="110"/>
    </location>
</feature>
<protein>
    <recommendedName>
        <fullName evidence="4">DUF3017 domain-containing protein</fullName>
    </recommendedName>
</protein>
<organism evidence="2 3">
    <name type="scientific">Gardnerella vaginalis</name>
    <dbReference type="NCBI Taxonomy" id="2702"/>
    <lineage>
        <taxon>Bacteria</taxon>
        <taxon>Bacillati</taxon>
        <taxon>Actinomycetota</taxon>
        <taxon>Actinomycetes</taxon>
        <taxon>Bifidobacteriales</taxon>
        <taxon>Bifidobacteriaceae</taxon>
        <taxon>Gardnerella</taxon>
    </lineage>
</organism>
<evidence type="ECO:0000313" key="3">
    <source>
        <dbReference type="Proteomes" id="UP000070505"/>
    </source>
</evidence>
<dbReference type="AlphaFoldDB" id="A0A135ZA31"/>
<keyword evidence="1" id="KW-1133">Transmembrane helix</keyword>
<dbReference type="PATRIC" id="fig|2702.101.peg.268"/>
<accession>A0A135ZA31</accession>
<proteinExistence type="predicted"/>
<gene>
    <name evidence="2" type="ORF">HMPREF3230_00274</name>
</gene>
<keyword evidence="1" id="KW-0812">Transmembrane</keyword>
<name>A0A135ZA31_GARVA</name>
<evidence type="ECO:0008006" key="4">
    <source>
        <dbReference type="Google" id="ProtNLM"/>
    </source>
</evidence>
<comment type="caution">
    <text evidence="2">The sequence shown here is derived from an EMBL/GenBank/DDBJ whole genome shotgun (WGS) entry which is preliminary data.</text>
</comment>
<dbReference type="EMBL" id="LSRC01000012">
    <property type="protein sequence ID" value="KXI18503.1"/>
    <property type="molecule type" value="Genomic_DNA"/>
</dbReference>
<dbReference type="Proteomes" id="UP000070505">
    <property type="component" value="Unassembled WGS sequence"/>
</dbReference>
<sequence length="114" mass="12722">MVSGNPMKHLNKIVKDEAQSNNTHPYVSEKKEGKPYAEWIVACLVVLCALLAFCGYTLIATVIISVTSIVLGIMRIILQKRSPWKVRSVLFDSVISIFLGVGLLITYFSITLFF</sequence>
<reference evidence="2 3" key="1">
    <citation type="submission" date="2016-02" db="EMBL/GenBank/DDBJ databases">
        <authorList>
            <person name="Wen L."/>
            <person name="He K."/>
            <person name="Yang H."/>
        </authorList>
    </citation>
    <scope>NUCLEOTIDE SEQUENCE [LARGE SCALE GENOMIC DNA]</scope>
    <source>
        <strain evidence="2 3">CMW7778B</strain>
    </source>
</reference>
<evidence type="ECO:0000256" key="1">
    <source>
        <dbReference type="SAM" id="Phobius"/>
    </source>
</evidence>
<keyword evidence="1" id="KW-0472">Membrane</keyword>
<evidence type="ECO:0000313" key="2">
    <source>
        <dbReference type="EMBL" id="KXI18503.1"/>
    </source>
</evidence>
<feature type="transmembrane region" description="Helical" evidence="1">
    <location>
        <begin position="59"/>
        <end position="78"/>
    </location>
</feature>